<dbReference type="GO" id="GO:0000786">
    <property type="term" value="C:nucleosome"/>
    <property type="evidence" value="ECO:0007669"/>
    <property type="project" value="InterPro"/>
</dbReference>
<dbReference type="OrthoDB" id="6435008at2759"/>
<dbReference type="GO" id="GO:0003677">
    <property type="term" value="F:DNA binding"/>
    <property type="evidence" value="ECO:0007669"/>
    <property type="project" value="InterPro"/>
</dbReference>
<evidence type="ECO:0000313" key="3">
    <source>
        <dbReference type="Proteomes" id="UP000499080"/>
    </source>
</evidence>
<organism evidence="2 3">
    <name type="scientific">Araneus ventricosus</name>
    <name type="common">Orbweaver spider</name>
    <name type="synonym">Epeira ventricosa</name>
    <dbReference type="NCBI Taxonomy" id="182803"/>
    <lineage>
        <taxon>Eukaryota</taxon>
        <taxon>Metazoa</taxon>
        <taxon>Ecdysozoa</taxon>
        <taxon>Arthropoda</taxon>
        <taxon>Chelicerata</taxon>
        <taxon>Arachnida</taxon>
        <taxon>Araneae</taxon>
        <taxon>Araneomorphae</taxon>
        <taxon>Entelegynae</taxon>
        <taxon>Araneoidea</taxon>
        <taxon>Araneidae</taxon>
        <taxon>Araneus</taxon>
    </lineage>
</organism>
<evidence type="ECO:0000259" key="1">
    <source>
        <dbReference type="Pfam" id="PF00538"/>
    </source>
</evidence>
<name>A0A4Y2NT61_ARAVE</name>
<dbReference type="Proteomes" id="UP000499080">
    <property type="component" value="Unassembled WGS sequence"/>
</dbReference>
<evidence type="ECO:0000313" key="2">
    <source>
        <dbReference type="EMBL" id="GBN41879.1"/>
    </source>
</evidence>
<gene>
    <name evidence="2" type="ORF">AVEN_198611_1</name>
</gene>
<sequence length="258" mass="28980">MDQNFASPAVATLPLQRPAINGHVVVQAILHLQKLNGCSVNKLKKYLASQHGIDGQALDVAIKPIMKMAMDRNILKKLGHTVKVTECKKNGNASRKVNTSKGPKGIHKKNCPSARKLKKIKKMKGSELRYRNELLSHLNGGDPEGSTKHMIKSKMDKKFFNPNEVDKALEILMNNGKVLQCGRRFVSVENPTRLLPTRKANNLKDILKEKGSMGASYKELKSAIRPKDEASLRGHLVYLYQLEFLTQRVADLRFYTLQ</sequence>
<dbReference type="InterPro" id="IPR005818">
    <property type="entry name" value="Histone_H1/H5_H15"/>
</dbReference>
<dbReference type="GO" id="GO:0006334">
    <property type="term" value="P:nucleosome assembly"/>
    <property type="evidence" value="ECO:0007669"/>
    <property type="project" value="InterPro"/>
</dbReference>
<dbReference type="InterPro" id="IPR036390">
    <property type="entry name" value="WH_DNA-bd_sf"/>
</dbReference>
<proteinExistence type="predicted"/>
<dbReference type="Pfam" id="PF00538">
    <property type="entry name" value="Linker_histone"/>
    <property type="match status" value="1"/>
</dbReference>
<protein>
    <recommendedName>
        <fullName evidence="1">H15 domain-containing protein</fullName>
    </recommendedName>
</protein>
<reference evidence="2 3" key="1">
    <citation type="journal article" date="2019" name="Sci. Rep.">
        <title>Orb-weaving spider Araneus ventricosus genome elucidates the spidroin gene catalogue.</title>
        <authorList>
            <person name="Kono N."/>
            <person name="Nakamura H."/>
            <person name="Ohtoshi R."/>
            <person name="Moran D.A.P."/>
            <person name="Shinohara A."/>
            <person name="Yoshida Y."/>
            <person name="Fujiwara M."/>
            <person name="Mori M."/>
            <person name="Tomita M."/>
            <person name="Arakawa K."/>
        </authorList>
    </citation>
    <scope>NUCLEOTIDE SEQUENCE [LARGE SCALE GENOMIC DNA]</scope>
</reference>
<dbReference type="EMBL" id="BGPR01009725">
    <property type="protein sequence ID" value="GBN41879.1"/>
    <property type="molecule type" value="Genomic_DNA"/>
</dbReference>
<accession>A0A4Y2NT61</accession>
<feature type="domain" description="H15" evidence="1">
    <location>
        <begin position="24"/>
        <end position="78"/>
    </location>
</feature>
<keyword evidence="3" id="KW-1185">Reference proteome</keyword>
<dbReference type="InterPro" id="IPR036388">
    <property type="entry name" value="WH-like_DNA-bd_sf"/>
</dbReference>
<dbReference type="Gene3D" id="1.10.10.10">
    <property type="entry name" value="Winged helix-like DNA-binding domain superfamily/Winged helix DNA-binding domain"/>
    <property type="match status" value="1"/>
</dbReference>
<comment type="caution">
    <text evidence="2">The sequence shown here is derived from an EMBL/GenBank/DDBJ whole genome shotgun (WGS) entry which is preliminary data.</text>
</comment>
<dbReference type="SUPFAM" id="SSF46785">
    <property type="entry name" value="Winged helix' DNA-binding domain"/>
    <property type="match status" value="1"/>
</dbReference>
<dbReference type="AlphaFoldDB" id="A0A4Y2NT61"/>